<evidence type="ECO:0000256" key="6">
    <source>
        <dbReference type="ARBA" id="ARBA00022833"/>
    </source>
</evidence>
<evidence type="ECO:0000256" key="5">
    <source>
        <dbReference type="ARBA" id="ARBA00022801"/>
    </source>
</evidence>
<evidence type="ECO:0000256" key="10">
    <source>
        <dbReference type="RuleBase" id="RU361274"/>
    </source>
</evidence>
<protein>
    <recommendedName>
        <fullName evidence="10">Purine nucleoside phosphorylase</fullName>
    </recommendedName>
</protein>
<dbReference type="InterPro" id="IPR003730">
    <property type="entry name" value="Cu_polyphenol_OxRdtase"/>
</dbReference>
<comment type="catalytic activity">
    <reaction evidence="7">
        <text>adenosine + H2O + H(+) = inosine + NH4(+)</text>
        <dbReference type="Rhea" id="RHEA:24408"/>
        <dbReference type="ChEBI" id="CHEBI:15377"/>
        <dbReference type="ChEBI" id="CHEBI:15378"/>
        <dbReference type="ChEBI" id="CHEBI:16335"/>
        <dbReference type="ChEBI" id="CHEBI:17596"/>
        <dbReference type="ChEBI" id="CHEBI:28938"/>
        <dbReference type="EC" id="3.5.4.4"/>
    </reaction>
    <physiologicalReaction direction="left-to-right" evidence="7">
        <dbReference type="Rhea" id="RHEA:24409"/>
    </physiologicalReaction>
</comment>
<dbReference type="Gene3D" id="3.60.140.10">
    <property type="entry name" value="CNF1/YfiH-like putative cysteine hydrolases"/>
    <property type="match status" value="1"/>
</dbReference>
<dbReference type="CDD" id="cd16833">
    <property type="entry name" value="YfiH"/>
    <property type="match status" value="1"/>
</dbReference>
<dbReference type="GO" id="GO:0016787">
    <property type="term" value="F:hydrolase activity"/>
    <property type="evidence" value="ECO:0007669"/>
    <property type="project" value="UniProtKB-KW"/>
</dbReference>
<dbReference type="SUPFAM" id="SSF64438">
    <property type="entry name" value="CNF1/YfiH-like putative cysteine hydrolases"/>
    <property type="match status" value="1"/>
</dbReference>
<comment type="catalytic activity">
    <reaction evidence="1">
        <text>inosine + phosphate = alpha-D-ribose 1-phosphate + hypoxanthine</text>
        <dbReference type="Rhea" id="RHEA:27646"/>
        <dbReference type="ChEBI" id="CHEBI:17368"/>
        <dbReference type="ChEBI" id="CHEBI:17596"/>
        <dbReference type="ChEBI" id="CHEBI:43474"/>
        <dbReference type="ChEBI" id="CHEBI:57720"/>
        <dbReference type="EC" id="2.4.2.1"/>
    </reaction>
    <physiologicalReaction direction="left-to-right" evidence="1">
        <dbReference type="Rhea" id="RHEA:27647"/>
    </physiologicalReaction>
</comment>
<keyword evidence="3" id="KW-0808">Transferase</keyword>
<evidence type="ECO:0000256" key="3">
    <source>
        <dbReference type="ARBA" id="ARBA00022679"/>
    </source>
</evidence>
<evidence type="ECO:0000256" key="4">
    <source>
        <dbReference type="ARBA" id="ARBA00022723"/>
    </source>
</evidence>
<dbReference type="PANTHER" id="PTHR30616:SF2">
    <property type="entry name" value="PURINE NUCLEOSIDE PHOSPHORYLASE LACC1"/>
    <property type="match status" value="1"/>
</dbReference>
<comment type="catalytic activity">
    <reaction evidence="8">
        <text>adenosine + phosphate = alpha-D-ribose 1-phosphate + adenine</text>
        <dbReference type="Rhea" id="RHEA:27642"/>
        <dbReference type="ChEBI" id="CHEBI:16335"/>
        <dbReference type="ChEBI" id="CHEBI:16708"/>
        <dbReference type="ChEBI" id="CHEBI:43474"/>
        <dbReference type="ChEBI" id="CHEBI:57720"/>
        <dbReference type="EC" id="2.4.2.1"/>
    </reaction>
    <physiologicalReaction direction="left-to-right" evidence="8">
        <dbReference type="Rhea" id="RHEA:27643"/>
    </physiologicalReaction>
</comment>
<dbReference type="InterPro" id="IPR038371">
    <property type="entry name" value="Cu_polyphenol_OxRdtase_sf"/>
</dbReference>
<proteinExistence type="inferred from homology"/>
<keyword evidence="5" id="KW-0378">Hydrolase</keyword>
<dbReference type="NCBIfam" id="TIGR00726">
    <property type="entry name" value="peptidoglycan editing factor PgeF"/>
    <property type="match status" value="1"/>
</dbReference>
<gene>
    <name evidence="11" type="ORF">A3H78_01845</name>
</gene>
<organism evidence="11 12">
    <name type="scientific">Candidatus Roizmanbacteria bacterium RIFCSPLOWO2_02_FULL_36_11</name>
    <dbReference type="NCBI Taxonomy" id="1802071"/>
    <lineage>
        <taxon>Bacteria</taxon>
        <taxon>Candidatus Roizmaniibacteriota</taxon>
    </lineage>
</organism>
<evidence type="ECO:0000256" key="1">
    <source>
        <dbReference type="ARBA" id="ARBA00000553"/>
    </source>
</evidence>
<dbReference type="Proteomes" id="UP000177418">
    <property type="component" value="Unassembled WGS sequence"/>
</dbReference>
<dbReference type="GO" id="GO:0005507">
    <property type="term" value="F:copper ion binding"/>
    <property type="evidence" value="ECO:0007669"/>
    <property type="project" value="TreeGrafter"/>
</dbReference>
<comment type="caution">
    <text evidence="11">The sequence shown here is derived from an EMBL/GenBank/DDBJ whole genome shotgun (WGS) entry which is preliminary data.</text>
</comment>
<evidence type="ECO:0000313" key="12">
    <source>
        <dbReference type="Proteomes" id="UP000177418"/>
    </source>
</evidence>
<evidence type="ECO:0000256" key="9">
    <source>
        <dbReference type="ARBA" id="ARBA00049893"/>
    </source>
</evidence>
<accession>A0A1F7JG64</accession>
<dbReference type="AlphaFoldDB" id="A0A1F7JG64"/>
<evidence type="ECO:0000256" key="2">
    <source>
        <dbReference type="ARBA" id="ARBA00007353"/>
    </source>
</evidence>
<name>A0A1F7JG64_9BACT</name>
<comment type="similarity">
    <text evidence="2 10">Belongs to the purine nucleoside phosphorylase YfiH/LACC1 family.</text>
</comment>
<comment type="catalytic activity">
    <reaction evidence="9">
        <text>S-methyl-5'-thioadenosine + phosphate = 5-(methylsulfanyl)-alpha-D-ribose 1-phosphate + adenine</text>
        <dbReference type="Rhea" id="RHEA:11852"/>
        <dbReference type="ChEBI" id="CHEBI:16708"/>
        <dbReference type="ChEBI" id="CHEBI:17509"/>
        <dbReference type="ChEBI" id="CHEBI:43474"/>
        <dbReference type="ChEBI" id="CHEBI:58533"/>
        <dbReference type="EC" id="2.4.2.28"/>
    </reaction>
    <physiologicalReaction direction="left-to-right" evidence="9">
        <dbReference type="Rhea" id="RHEA:11853"/>
    </physiologicalReaction>
</comment>
<evidence type="ECO:0000256" key="8">
    <source>
        <dbReference type="ARBA" id="ARBA00048968"/>
    </source>
</evidence>
<reference evidence="11 12" key="1">
    <citation type="journal article" date="2016" name="Nat. Commun.">
        <title>Thousands of microbial genomes shed light on interconnected biogeochemical processes in an aquifer system.</title>
        <authorList>
            <person name="Anantharaman K."/>
            <person name="Brown C.T."/>
            <person name="Hug L.A."/>
            <person name="Sharon I."/>
            <person name="Castelle C.J."/>
            <person name="Probst A.J."/>
            <person name="Thomas B.C."/>
            <person name="Singh A."/>
            <person name="Wilkins M.J."/>
            <person name="Karaoz U."/>
            <person name="Brodie E.L."/>
            <person name="Williams K.H."/>
            <person name="Hubbard S.S."/>
            <person name="Banfield J.F."/>
        </authorList>
    </citation>
    <scope>NUCLEOTIDE SEQUENCE [LARGE SCALE GENOMIC DNA]</scope>
</reference>
<dbReference type="InterPro" id="IPR011324">
    <property type="entry name" value="Cytotoxic_necrot_fac-like_cat"/>
</dbReference>
<dbReference type="EMBL" id="MGAV01000014">
    <property type="protein sequence ID" value="OGK54607.1"/>
    <property type="molecule type" value="Genomic_DNA"/>
</dbReference>
<dbReference type="GO" id="GO:0017061">
    <property type="term" value="F:S-methyl-5-thioadenosine phosphorylase activity"/>
    <property type="evidence" value="ECO:0007669"/>
    <property type="project" value="UniProtKB-EC"/>
</dbReference>
<keyword evidence="6" id="KW-0862">Zinc</keyword>
<sequence>MMIYDKKIGIYFSTKINDNDFFSGFGTKKTKLKQIVGRDRRIFQLKQIHSDKIVCFNYLNKQEEGDGMYTNDKHVVITVQTADCVPIIYADKKKKIIGISHQGWKGTQLRLTQKMIRQFLNLNSMIKDLRVAIGPSIGSCCYNIDEERLKIFKVEFASYPQSVFDIHLDKPFLNLSYLNYLQLIEMGLNKEQIDFFPFCTKCHEKHFYSFRRDGLPIKKEMTNFVVFS</sequence>
<keyword evidence="4" id="KW-0479">Metal-binding</keyword>
<evidence type="ECO:0000313" key="11">
    <source>
        <dbReference type="EMBL" id="OGK54607.1"/>
    </source>
</evidence>
<dbReference type="PANTHER" id="PTHR30616">
    <property type="entry name" value="UNCHARACTERIZED PROTEIN YFIH"/>
    <property type="match status" value="1"/>
</dbReference>
<evidence type="ECO:0000256" key="7">
    <source>
        <dbReference type="ARBA" id="ARBA00047989"/>
    </source>
</evidence>
<dbReference type="Pfam" id="PF02578">
    <property type="entry name" value="Cu-oxidase_4"/>
    <property type="match status" value="1"/>
</dbReference>